<keyword evidence="1" id="KW-0560">Oxidoreductase</keyword>
<name>A0ACC6IGR0_9ACTN</name>
<organism evidence="1 2">
    <name type="scientific">Nocardioides zeae</name>
    <dbReference type="NCBI Taxonomy" id="1457234"/>
    <lineage>
        <taxon>Bacteria</taxon>
        <taxon>Bacillati</taxon>
        <taxon>Actinomycetota</taxon>
        <taxon>Actinomycetes</taxon>
        <taxon>Propionibacteriales</taxon>
        <taxon>Nocardioidaceae</taxon>
        <taxon>Nocardioides</taxon>
    </lineage>
</organism>
<gene>
    <name evidence="1" type="ORF">QE364_001502</name>
</gene>
<comment type="caution">
    <text evidence="1">The sequence shown here is derived from an EMBL/GenBank/DDBJ whole genome shotgun (WGS) entry which is preliminary data.</text>
</comment>
<protein>
    <submittedName>
        <fullName evidence="1">Lysine N6-hydroxylase</fullName>
        <ecNumber evidence="1">1.14.13.59</ecNumber>
    </submittedName>
</protein>
<dbReference type="EC" id="1.14.13.59" evidence="1"/>
<proteinExistence type="predicted"/>
<dbReference type="EMBL" id="JAVIZJ010000003">
    <property type="protein sequence ID" value="MDR6209802.1"/>
    <property type="molecule type" value="Genomic_DNA"/>
</dbReference>
<sequence length="445" mass="49027">MMRVHDLLGIGLGPFNLGLACLAEPLPDLDCVFLDAREELRWHPGMMLPDATLQVPFLADLVSLADPTSPFSFLAWLKETGRLYPFYVRESFYPMRAEYDAYCRWAASRLGDTVALGREVVSVEWDAAADGGAGAYTVHARDVRTGATETRLARRLVLGVGTRPHRPAPLQDLPGPAWHSADYLAVRDALLDHDDVTVVGSGQSAAEIVSDLLASARPDVRLRWVTRSPRFFPLEYTKLTLELTSPEYSRHFQSLDPARRERLLASQAGLYKGISSDLVDQIHEQLYRRSLTDAVPPQLVTSAEVVDAAYDGARFRLGLRHRDTDEDFALTTGAVVSATGYRAEVPAFLAPVADRIRWDEQGRFLATPDFTVDVADGGIFVQNAELHTHGFVAPDLGMGAWRSSVILAKVLGHEPYPVERRVAFQEFGVPAELARPADVPAGVAR</sequence>
<evidence type="ECO:0000313" key="2">
    <source>
        <dbReference type="Proteomes" id="UP001261666"/>
    </source>
</evidence>
<keyword evidence="2" id="KW-1185">Reference proteome</keyword>
<accession>A0ACC6IGR0</accession>
<dbReference type="Proteomes" id="UP001261666">
    <property type="component" value="Unassembled WGS sequence"/>
</dbReference>
<evidence type="ECO:0000313" key="1">
    <source>
        <dbReference type="EMBL" id="MDR6209802.1"/>
    </source>
</evidence>
<reference evidence="1" key="1">
    <citation type="submission" date="2023-08" db="EMBL/GenBank/DDBJ databases">
        <title>Functional and genomic diversity of the sorghum phyllosphere microbiome.</title>
        <authorList>
            <person name="Shade A."/>
        </authorList>
    </citation>
    <scope>NUCLEOTIDE SEQUENCE</scope>
    <source>
        <strain evidence="1">SORGH_AS_0885</strain>
    </source>
</reference>